<dbReference type="KEGG" id="sdyn:Mal52_00850"/>
<dbReference type="EMBL" id="CP036276">
    <property type="protein sequence ID" value="QDU41632.1"/>
    <property type="molecule type" value="Genomic_DNA"/>
</dbReference>
<proteinExistence type="predicted"/>
<dbReference type="InterPro" id="IPR036679">
    <property type="entry name" value="FlgN-like_sf"/>
</dbReference>
<reference evidence="2 3" key="1">
    <citation type="submission" date="2019-02" db="EMBL/GenBank/DDBJ databases">
        <title>Deep-cultivation of Planctomycetes and their phenomic and genomic characterization uncovers novel biology.</title>
        <authorList>
            <person name="Wiegand S."/>
            <person name="Jogler M."/>
            <person name="Boedeker C."/>
            <person name="Pinto D."/>
            <person name="Vollmers J."/>
            <person name="Rivas-Marin E."/>
            <person name="Kohn T."/>
            <person name="Peeters S.H."/>
            <person name="Heuer A."/>
            <person name="Rast P."/>
            <person name="Oberbeckmann S."/>
            <person name="Bunk B."/>
            <person name="Jeske O."/>
            <person name="Meyerdierks A."/>
            <person name="Storesund J.E."/>
            <person name="Kallscheuer N."/>
            <person name="Luecker S."/>
            <person name="Lage O.M."/>
            <person name="Pohl T."/>
            <person name="Merkel B.J."/>
            <person name="Hornburger P."/>
            <person name="Mueller R.-W."/>
            <person name="Bruemmer F."/>
            <person name="Labrenz M."/>
            <person name="Spormann A.M."/>
            <person name="Op den Camp H."/>
            <person name="Overmann J."/>
            <person name="Amann R."/>
            <person name="Jetten M.S.M."/>
            <person name="Mascher T."/>
            <person name="Medema M.H."/>
            <person name="Devos D.P."/>
            <person name="Kaster A.-K."/>
            <person name="Ovreas L."/>
            <person name="Rohde M."/>
            <person name="Galperin M.Y."/>
            <person name="Jogler C."/>
        </authorList>
    </citation>
    <scope>NUCLEOTIDE SEQUENCE [LARGE SCALE GENOMIC DNA]</scope>
    <source>
        <strain evidence="2 3">Mal52</strain>
    </source>
</reference>
<dbReference type="SUPFAM" id="SSF140566">
    <property type="entry name" value="FlgN-like"/>
    <property type="match status" value="1"/>
</dbReference>
<dbReference type="OrthoDB" id="271411at2"/>
<dbReference type="RefSeq" id="WP_145373650.1">
    <property type="nucleotide sequence ID" value="NZ_CAXBED010000017.1"/>
</dbReference>
<dbReference type="AlphaFoldDB" id="A0A517ZGQ9"/>
<dbReference type="Proteomes" id="UP000319383">
    <property type="component" value="Chromosome"/>
</dbReference>
<evidence type="ECO:0000256" key="1">
    <source>
        <dbReference type="SAM" id="MobiDB-lite"/>
    </source>
</evidence>
<sequence>MTGSPTFNFVRIFAAHRECCSRLLELSRNQDRLINEDDYTQLLVVLGKKQKVLNQMEEYAKHRPRIQALWKMQRDELDSETRQQCEDLLTGTESDLAELVRQEQASTDRIEQRRAATQQDLKNLDQGGRVSEAYRDSLAPATHRRLDIGQ</sequence>
<evidence type="ECO:0008006" key="4">
    <source>
        <dbReference type="Google" id="ProtNLM"/>
    </source>
</evidence>
<gene>
    <name evidence="2" type="ORF">Mal52_00850</name>
</gene>
<evidence type="ECO:0000313" key="2">
    <source>
        <dbReference type="EMBL" id="QDU41632.1"/>
    </source>
</evidence>
<organism evidence="2 3">
    <name type="scientific">Symmachiella dynata</name>
    <dbReference type="NCBI Taxonomy" id="2527995"/>
    <lineage>
        <taxon>Bacteria</taxon>
        <taxon>Pseudomonadati</taxon>
        <taxon>Planctomycetota</taxon>
        <taxon>Planctomycetia</taxon>
        <taxon>Planctomycetales</taxon>
        <taxon>Planctomycetaceae</taxon>
        <taxon>Symmachiella</taxon>
    </lineage>
</organism>
<accession>A0A517ZGQ9</accession>
<name>A0A517ZGQ9_9PLAN</name>
<protein>
    <recommendedName>
        <fullName evidence="4">FlgN protein</fullName>
    </recommendedName>
</protein>
<evidence type="ECO:0000313" key="3">
    <source>
        <dbReference type="Proteomes" id="UP000319383"/>
    </source>
</evidence>
<dbReference type="Gene3D" id="1.20.58.300">
    <property type="entry name" value="FlgN-like"/>
    <property type="match status" value="1"/>
</dbReference>
<feature type="region of interest" description="Disordered" evidence="1">
    <location>
        <begin position="119"/>
        <end position="150"/>
    </location>
</feature>
<dbReference type="GO" id="GO:0044780">
    <property type="term" value="P:bacterial-type flagellum assembly"/>
    <property type="evidence" value="ECO:0007669"/>
    <property type="project" value="InterPro"/>
</dbReference>
<keyword evidence="3" id="KW-1185">Reference proteome</keyword>